<keyword evidence="1 2" id="KW-1015">Disulfide bond</keyword>
<dbReference type="PROSITE" id="PS01180">
    <property type="entry name" value="CUB"/>
    <property type="match status" value="1"/>
</dbReference>
<evidence type="ECO:0000313" key="7">
    <source>
        <dbReference type="EMBL" id="CAJ0591694.1"/>
    </source>
</evidence>
<dbReference type="PROSITE" id="PS50041">
    <property type="entry name" value="C_TYPE_LECTIN_2"/>
    <property type="match status" value="2"/>
</dbReference>
<dbReference type="InterPro" id="IPR001304">
    <property type="entry name" value="C-type_lectin-like"/>
</dbReference>
<dbReference type="PANTHER" id="PTHR22991">
    <property type="entry name" value="PROTEIN CBG13490"/>
    <property type="match status" value="1"/>
</dbReference>
<feature type="domain" description="CUB" evidence="5">
    <location>
        <begin position="268"/>
        <end position="377"/>
    </location>
</feature>
<dbReference type="EMBL" id="CATQJL010000001">
    <property type="protein sequence ID" value="CAJ0591694.1"/>
    <property type="molecule type" value="Genomic_DNA"/>
</dbReference>
<dbReference type="SUPFAM" id="SSF56436">
    <property type="entry name" value="C-type lectin-like"/>
    <property type="match status" value="2"/>
</dbReference>
<evidence type="ECO:0000256" key="2">
    <source>
        <dbReference type="PROSITE-ProRule" id="PRU00059"/>
    </source>
</evidence>
<proteinExistence type="predicted"/>
<gene>
    <name evidence="7" type="ORF">CYNAS_LOCUS3677</name>
</gene>
<feature type="disulfide bond" evidence="2">
    <location>
        <begin position="268"/>
        <end position="295"/>
    </location>
</feature>
<feature type="domain" description="C-type lectin" evidence="6">
    <location>
        <begin position="130"/>
        <end position="244"/>
    </location>
</feature>
<dbReference type="InterPro" id="IPR016187">
    <property type="entry name" value="CTDL_fold"/>
</dbReference>
<keyword evidence="8" id="KW-1185">Reference proteome</keyword>
<comment type="caution">
    <text evidence="7">The sequence shown here is derived from an EMBL/GenBank/DDBJ whole genome shotgun (WGS) entry which is preliminary data.</text>
</comment>
<comment type="caution">
    <text evidence="2">Lacks conserved residue(s) required for the propagation of feature annotation.</text>
</comment>
<dbReference type="Pfam" id="PF00059">
    <property type="entry name" value="Lectin_C"/>
    <property type="match status" value="2"/>
</dbReference>
<evidence type="ECO:0000259" key="5">
    <source>
        <dbReference type="PROSITE" id="PS01180"/>
    </source>
</evidence>
<dbReference type="Gene3D" id="2.60.120.290">
    <property type="entry name" value="Spermadhesin, CUB domain"/>
    <property type="match status" value="1"/>
</dbReference>
<dbReference type="Proteomes" id="UP001176961">
    <property type="component" value="Unassembled WGS sequence"/>
</dbReference>
<dbReference type="AlphaFoldDB" id="A0AA36DS54"/>
<feature type="domain" description="C-type lectin" evidence="6">
    <location>
        <begin position="34"/>
        <end position="117"/>
    </location>
</feature>
<feature type="chain" id="PRO_5041418127" evidence="4">
    <location>
        <begin position="18"/>
        <end position="438"/>
    </location>
</feature>
<feature type="signal peptide" evidence="4">
    <location>
        <begin position="1"/>
        <end position="17"/>
    </location>
</feature>
<dbReference type="InterPro" id="IPR035914">
    <property type="entry name" value="Sperma_CUB_dom_sf"/>
</dbReference>
<dbReference type="SMART" id="SM00034">
    <property type="entry name" value="CLECT"/>
    <property type="match status" value="2"/>
</dbReference>
<evidence type="ECO:0000256" key="3">
    <source>
        <dbReference type="SAM" id="MobiDB-lite"/>
    </source>
</evidence>
<dbReference type="CDD" id="cd00037">
    <property type="entry name" value="CLECT"/>
    <property type="match status" value="2"/>
</dbReference>
<dbReference type="InterPro" id="IPR050976">
    <property type="entry name" value="Snaclec"/>
</dbReference>
<evidence type="ECO:0000313" key="8">
    <source>
        <dbReference type="Proteomes" id="UP001176961"/>
    </source>
</evidence>
<dbReference type="Gene3D" id="3.10.100.10">
    <property type="entry name" value="Mannose-Binding Protein A, subunit A"/>
    <property type="match status" value="2"/>
</dbReference>
<dbReference type="InterPro" id="IPR016186">
    <property type="entry name" value="C-type_lectin-like/link_sf"/>
</dbReference>
<dbReference type="SUPFAM" id="SSF49854">
    <property type="entry name" value="Spermadhesin, CUB domain"/>
    <property type="match status" value="1"/>
</dbReference>
<reference evidence="7" key="1">
    <citation type="submission" date="2023-07" db="EMBL/GenBank/DDBJ databases">
        <authorList>
            <consortium name="CYATHOMIX"/>
        </authorList>
    </citation>
    <scope>NUCLEOTIDE SEQUENCE</scope>
    <source>
        <strain evidence="7">N/A</strain>
    </source>
</reference>
<evidence type="ECO:0000259" key="6">
    <source>
        <dbReference type="PROSITE" id="PS50041"/>
    </source>
</evidence>
<feature type="region of interest" description="Disordered" evidence="3">
    <location>
        <begin position="415"/>
        <end position="438"/>
    </location>
</feature>
<sequence>MLSAVHLAILVGLGTHATRFSQIPALILTLQFNVQTMVTNTLITDLAEKADYYLIWIGLRCPDTNAKNCSWADCQGAPDQYDAFHPSEPSGLGKCVSIYHGQWFTEHCDSKFGFACELEAKASCGDYDNYGGYCYKAYNQPLSQNDAESQCQNECGHLVSIHSADENQMILDTYTGNVNYVRVGLQASGKTFVWSDNTTFDYNNIGYSSSTIGDCMALSAVDEVIPRGKWISVSCAQRLPFICKRESECYESTTPGATTPATLAPSTCDSPYFMDQNGTFYSPGFPNSYSNSKACYYILTIEQGEVVQLHFVNLQLSQGSSIELFNSITDSTPFLNITTNVPSSQYFTSTSNVMKMVFVAGNDAVGINRWEANFSPKENDVLIIESQKRTVLGSQNTAIMPQAVFRVPVPAPLQRRERTPINMEQSWNGAGTRRRDTF</sequence>
<evidence type="ECO:0000256" key="1">
    <source>
        <dbReference type="ARBA" id="ARBA00023157"/>
    </source>
</evidence>
<dbReference type="InterPro" id="IPR000859">
    <property type="entry name" value="CUB_dom"/>
</dbReference>
<dbReference type="SMART" id="SM00042">
    <property type="entry name" value="CUB"/>
    <property type="match status" value="1"/>
</dbReference>
<dbReference type="Pfam" id="PF00431">
    <property type="entry name" value="CUB"/>
    <property type="match status" value="1"/>
</dbReference>
<accession>A0AA36DS54</accession>
<keyword evidence="4" id="KW-0732">Signal</keyword>
<dbReference type="PANTHER" id="PTHR22991:SF41">
    <property type="entry name" value="CUB DOMAIN-CONTAINING PROTEIN-RELATED"/>
    <property type="match status" value="1"/>
</dbReference>
<name>A0AA36DS54_CYLNA</name>
<organism evidence="7 8">
    <name type="scientific">Cylicocyclus nassatus</name>
    <name type="common">Nematode worm</name>
    <dbReference type="NCBI Taxonomy" id="53992"/>
    <lineage>
        <taxon>Eukaryota</taxon>
        <taxon>Metazoa</taxon>
        <taxon>Ecdysozoa</taxon>
        <taxon>Nematoda</taxon>
        <taxon>Chromadorea</taxon>
        <taxon>Rhabditida</taxon>
        <taxon>Rhabditina</taxon>
        <taxon>Rhabditomorpha</taxon>
        <taxon>Strongyloidea</taxon>
        <taxon>Strongylidae</taxon>
        <taxon>Cylicocyclus</taxon>
    </lineage>
</organism>
<evidence type="ECO:0000256" key="4">
    <source>
        <dbReference type="SAM" id="SignalP"/>
    </source>
</evidence>
<protein>
    <submittedName>
        <fullName evidence="7">Uncharacterized protein</fullName>
    </submittedName>
</protein>
<dbReference type="CDD" id="cd00041">
    <property type="entry name" value="CUB"/>
    <property type="match status" value="1"/>
</dbReference>